<dbReference type="AlphaFoldDB" id="A0AAV0CJY4"/>
<proteinExistence type="predicted"/>
<organism evidence="2 3">
    <name type="scientific">Cuscuta epithymum</name>
    <dbReference type="NCBI Taxonomy" id="186058"/>
    <lineage>
        <taxon>Eukaryota</taxon>
        <taxon>Viridiplantae</taxon>
        <taxon>Streptophyta</taxon>
        <taxon>Embryophyta</taxon>
        <taxon>Tracheophyta</taxon>
        <taxon>Spermatophyta</taxon>
        <taxon>Magnoliopsida</taxon>
        <taxon>eudicotyledons</taxon>
        <taxon>Gunneridae</taxon>
        <taxon>Pentapetalae</taxon>
        <taxon>asterids</taxon>
        <taxon>lamiids</taxon>
        <taxon>Solanales</taxon>
        <taxon>Convolvulaceae</taxon>
        <taxon>Cuscuteae</taxon>
        <taxon>Cuscuta</taxon>
        <taxon>Cuscuta subgen. Cuscuta</taxon>
    </lineage>
</organism>
<dbReference type="EMBL" id="CAMAPF010000033">
    <property type="protein sequence ID" value="CAH9079254.1"/>
    <property type="molecule type" value="Genomic_DNA"/>
</dbReference>
<name>A0AAV0CJY4_9ASTE</name>
<accession>A0AAV0CJY4</accession>
<evidence type="ECO:0000313" key="2">
    <source>
        <dbReference type="EMBL" id="CAH9079254.1"/>
    </source>
</evidence>
<gene>
    <name evidence="2" type="ORF">CEPIT_LOCUS6788</name>
</gene>
<evidence type="ECO:0000313" key="3">
    <source>
        <dbReference type="Proteomes" id="UP001152523"/>
    </source>
</evidence>
<feature type="region of interest" description="Disordered" evidence="1">
    <location>
        <begin position="1"/>
        <end position="36"/>
    </location>
</feature>
<keyword evidence="3" id="KW-1185">Reference proteome</keyword>
<sequence>MTVGELRSRAKSQSSGGGTVRRNFRNQPVKDAPRRAWPSRHRIAGHRVRRVCSPRLGAARSEPLGEIIRTDNKIRRRPSTWTMVRYHAFPATPGTELERCFRFTLDRMAAEGDEGPDFSILKDLPAISMGLGTRLQNKTAELPAISSCGISN</sequence>
<dbReference type="Proteomes" id="UP001152523">
    <property type="component" value="Unassembled WGS sequence"/>
</dbReference>
<evidence type="ECO:0000256" key="1">
    <source>
        <dbReference type="SAM" id="MobiDB-lite"/>
    </source>
</evidence>
<protein>
    <submittedName>
        <fullName evidence="2">Uncharacterized protein</fullName>
    </submittedName>
</protein>
<comment type="caution">
    <text evidence="2">The sequence shown here is derived from an EMBL/GenBank/DDBJ whole genome shotgun (WGS) entry which is preliminary data.</text>
</comment>
<reference evidence="2" key="1">
    <citation type="submission" date="2022-07" db="EMBL/GenBank/DDBJ databases">
        <authorList>
            <person name="Macas J."/>
            <person name="Novak P."/>
            <person name="Neumann P."/>
        </authorList>
    </citation>
    <scope>NUCLEOTIDE SEQUENCE</scope>
</reference>